<dbReference type="GO" id="GO:0003723">
    <property type="term" value="F:RNA binding"/>
    <property type="evidence" value="ECO:0007669"/>
    <property type="project" value="InterPro"/>
</dbReference>
<dbReference type="HAMAP" id="MF_01885">
    <property type="entry name" value="tRNA_methyltr_TrmL"/>
    <property type="match status" value="1"/>
</dbReference>
<gene>
    <name evidence="9" type="primary">trmL</name>
    <name evidence="9" type="ORF">MAMT_00401</name>
</gene>
<sequence>MRVSGRALLEVGLIAPQIPPNTGNIARLCAATRSTLHLIGPVPFSLNDRVVRRAGLDYWPEVALRQWEGWEEFRAASADRRLLFFETGPYREYTQALYRGGDILLFGQESRGLPQRLLAEYERTVFTIPIYNPKVRSLNLANAVSIVLYEALRQIETREREQEGGKEGAGAC</sequence>
<proteinExistence type="inferred from homology"/>
<dbReference type="InterPro" id="IPR029026">
    <property type="entry name" value="tRNA_m1G_MTases_N"/>
</dbReference>
<comment type="caution">
    <text evidence="6">Lacks conserved residue(s) required for the propagation of feature annotation.</text>
</comment>
<dbReference type="RefSeq" id="WP_178086851.1">
    <property type="nucleotide sequence ID" value="NZ_CABFVA020000014.1"/>
</dbReference>
<comment type="similarity">
    <text evidence="6">Belongs to the class IV-like SAM-binding methyltransferase superfamily. RNA methyltransferase TrmH family. TrmL subfamily.</text>
</comment>
<accession>A0A5E6M9M8</accession>
<dbReference type="GO" id="GO:0141098">
    <property type="term" value="F:tRNA (cytidine(34)-2'-O)-methyltransferase activity"/>
    <property type="evidence" value="ECO:0007669"/>
    <property type="project" value="RHEA"/>
</dbReference>
<name>A0A5E6M9M8_9BACT</name>
<feature type="binding site" evidence="6 7">
    <location>
        <position position="128"/>
    </location>
    <ligand>
        <name>S-adenosyl-L-methionine</name>
        <dbReference type="ChEBI" id="CHEBI:59789"/>
    </ligand>
</feature>
<comment type="function">
    <text evidence="6">Could methylate the ribose at the nucleotide 34 wobble position in tRNA.</text>
</comment>
<evidence type="ECO:0000313" key="10">
    <source>
        <dbReference type="Proteomes" id="UP000334923"/>
    </source>
</evidence>
<evidence type="ECO:0000256" key="3">
    <source>
        <dbReference type="ARBA" id="ARBA00022679"/>
    </source>
</evidence>
<dbReference type="Pfam" id="PF00588">
    <property type="entry name" value="SpoU_methylase"/>
    <property type="match status" value="1"/>
</dbReference>
<protein>
    <recommendedName>
        <fullName evidence="6">Putative tRNA (cytidine(34)-2'-O)-methyltransferase</fullName>
        <ecNumber evidence="6">2.1.1.207</ecNumber>
    </recommendedName>
    <alternativeName>
        <fullName evidence="6">tRNA (cytidine/uridine-2'-O-)-methyltransferase</fullName>
    </alternativeName>
</protein>
<dbReference type="SUPFAM" id="SSF75217">
    <property type="entry name" value="alpha/beta knot"/>
    <property type="match status" value="1"/>
</dbReference>
<feature type="binding site" evidence="6 7">
    <location>
        <position position="137"/>
    </location>
    <ligand>
        <name>S-adenosyl-L-methionine</name>
        <dbReference type="ChEBI" id="CHEBI:59789"/>
    </ligand>
</feature>
<evidence type="ECO:0000256" key="1">
    <source>
        <dbReference type="ARBA" id="ARBA00022490"/>
    </source>
</evidence>
<dbReference type="CDD" id="cd18094">
    <property type="entry name" value="SpoU-like_TrmL"/>
    <property type="match status" value="1"/>
</dbReference>
<keyword evidence="5 6" id="KW-0819">tRNA processing</keyword>
<dbReference type="GO" id="GO:0005737">
    <property type="term" value="C:cytoplasm"/>
    <property type="evidence" value="ECO:0007669"/>
    <property type="project" value="UniProtKB-SubCell"/>
</dbReference>
<dbReference type="InterPro" id="IPR001537">
    <property type="entry name" value="SpoU_MeTrfase"/>
</dbReference>
<evidence type="ECO:0000256" key="6">
    <source>
        <dbReference type="HAMAP-Rule" id="MF_01885"/>
    </source>
</evidence>
<dbReference type="PIRSF" id="PIRSF029256">
    <property type="entry name" value="SpoU_TrmH_prd"/>
    <property type="match status" value="1"/>
</dbReference>
<evidence type="ECO:0000256" key="5">
    <source>
        <dbReference type="ARBA" id="ARBA00022694"/>
    </source>
</evidence>
<dbReference type="Proteomes" id="UP000334923">
    <property type="component" value="Unassembled WGS sequence"/>
</dbReference>
<evidence type="ECO:0000313" key="9">
    <source>
        <dbReference type="EMBL" id="VVM05008.1"/>
    </source>
</evidence>
<dbReference type="InterPro" id="IPR029028">
    <property type="entry name" value="Alpha/beta_knot_MTases"/>
</dbReference>
<dbReference type="GO" id="GO:0141102">
    <property type="term" value="F:tRNA (5-carboxymethylaminomethyluridine(34)-2'-O)-methyltransferase activity"/>
    <property type="evidence" value="ECO:0007669"/>
    <property type="project" value="RHEA"/>
</dbReference>
<reference evidence="9 10" key="1">
    <citation type="submission" date="2019-09" db="EMBL/GenBank/DDBJ databases">
        <authorList>
            <person name="Cremers G."/>
        </authorList>
    </citation>
    <scope>NUCLEOTIDE SEQUENCE [LARGE SCALE GENOMIC DNA]</scope>
    <source>
        <strain evidence="9">4A</strain>
    </source>
</reference>
<keyword evidence="4 6" id="KW-0949">S-adenosyl-L-methionine</keyword>
<keyword evidence="2 6" id="KW-0489">Methyltransferase</keyword>
<dbReference type="PANTHER" id="PTHR42971">
    <property type="entry name" value="TRNA (CYTIDINE(34)-2'-O)-METHYLTRANSFERASE"/>
    <property type="match status" value="1"/>
</dbReference>
<keyword evidence="1 6" id="KW-0963">Cytoplasm</keyword>
<feature type="binding site" evidence="6 7">
    <location>
        <position position="107"/>
    </location>
    <ligand>
        <name>S-adenosyl-L-methionine</name>
        <dbReference type="ChEBI" id="CHEBI:59789"/>
    </ligand>
</feature>
<evidence type="ECO:0000256" key="7">
    <source>
        <dbReference type="PIRSR" id="PIRSR029256-1"/>
    </source>
</evidence>
<comment type="catalytic activity">
    <reaction evidence="6">
        <text>5-carboxymethylaminomethyluridine(34) in tRNA(Leu) + S-adenosyl-L-methionine = 5-carboxymethylaminomethyl-2'-O-methyluridine(34) in tRNA(Leu) + S-adenosyl-L-homocysteine + H(+)</text>
        <dbReference type="Rhea" id="RHEA:43088"/>
        <dbReference type="Rhea" id="RHEA-COMP:10333"/>
        <dbReference type="Rhea" id="RHEA-COMP:10334"/>
        <dbReference type="ChEBI" id="CHEBI:15378"/>
        <dbReference type="ChEBI" id="CHEBI:57856"/>
        <dbReference type="ChEBI" id="CHEBI:59789"/>
        <dbReference type="ChEBI" id="CHEBI:74508"/>
        <dbReference type="ChEBI" id="CHEBI:74511"/>
        <dbReference type="EC" id="2.1.1.207"/>
    </reaction>
</comment>
<keyword evidence="10" id="KW-1185">Reference proteome</keyword>
<keyword evidence="3 6" id="KW-0808">Transferase</keyword>
<comment type="subcellular location">
    <subcellularLocation>
        <location evidence="6">Cytoplasm</location>
    </subcellularLocation>
</comment>
<dbReference type="EC" id="2.1.1.207" evidence="6"/>
<evidence type="ECO:0000256" key="4">
    <source>
        <dbReference type="ARBA" id="ARBA00022691"/>
    </source>
</evidence>
<dbReference type="Gene3D" id="3.40.1280.10">
    <property type="match status" value="1"/>
</dbReference>
<organism evidence="9 10">
    <name type="scientific">Methylacidimicrobium tartarophylax</name>
    <dbReference type="NCBI Taxonomy" id="1041768"/>
    <lineage>
        <taxon>Bacteria</taxon>
        <taxon>Pseudomonadati</taxon>
        <taxon>Verrucomicrobiota</taxon>
        <taxon>Methylacidimicrobium</taxon>
    </lineage>
</organism>
<dbReference type="AlphaFoldDB" id="A0A5E6M9M8"/>
<evidence type="ECO:0000259" key="8">
    <source>
        <dbReference type="Pfam" id="PF00588"/>
    </source>
</evidence>
<dbReference type="PANTHER" id="PTHR42971:SF1">
    <property type="entry name" value="TRNA (CYTIDINE(34)-2'-O)-METHYLTRANSFERASE"/>
    <property type="match status" value="1"/>
</dbReference>
<feature type="domain" description="tRNA/rRNA methyltransferase SpoU type" evidence="8">
    <location>
        <begin position="11"/>
        <end position="149"/>
    </location>
</feature>
<dbReference type="GO" id="GO:0002130">
    <property type="term" value="P:wobble position ribose methylation"/>
    <property type="evidence" value="ECO:0007669"/>
    <property type="project" value="TreeGrafter"/>
</dbReference>
<comment type="catalytic activity">
    <reaction evidence="6">
        <text>cytidine(34) in tRNA + S-adenosyl-L-methionine = 2'-O-methylcytidine(34) in tRNA + S-adenosyl-L-homocysteine + H(+)</text>
        <dbReference type="Rhea" id="RHEA:43084"/>
        <dbReference type="Rhea" id="RHEA-COMP:10331"/>
        <dbReference type="Rhea" id="RHEA-COMP:10332"/>
        <dbReference type="ChEBI" id="CHEBI:15378"/>
        <dbReference type="ChEBI" id="CHEBI:57856"/>
        <dbReference type="ChEBI" id="CHEBI:59789"/>
        <dbReference type="ChEBI" id="CHEBI:74495"/>
        <dbReference type="ChEBI" id="CHEBI:82748"/>
        <dbReference type="EC" id="2.1.1.207"/>
    </reaction>
</comment>
<dbReference type="InterPro" id="IPR016914">
    <property type="entry name" value="TrmL"/>
</dbReference>
<evidence type="ECO:0000256" key="2">
    <source>
        <dbReference type="ARBA" id="ARBA00022603"/>
    </source>
</evidence>
<dbReference type="EMBL" id="CABFVA020000014">
    <property type="protein sequence ID" value="VVM05008.1"/>
    <property type="molecule type" value="Genomic_DNA"/>
</dbReference>